<dbReference type="AlphaFoldDB" id="A0AAJ6NGV5"/>
<evidence type="ECO:0000313" key="1">
    <source>
        <dbReference type="EMBL" id="WDZ50194.1"/>
    </source>
</evidence>
<reference evidence="1" key="1">
    <citation type="journal article" date="2022" name="Front Environ Sci">
        <title>Complete genome sequence analysis of a novel alkane-degrading bacterial strain, Acinetobacter vivianii KJ-1, and its diesel degradation ability.</title>
        <authorList>
            <person name="Zhang Y."/>
            <person name="Song F."/>
            <person name="Wang J."/>
            <person name="Zhao Q."/>
            <person name="Zheng L."/>
            <person name="Wang Z."/>
            <person name="Zhang X."/>
            <person name="Gao Y."/>
            <person name="Chen G."/>
            <person name="Huang Y."/>
        </authorList>
    </citation>
    <scope>NUCLEOTIDE SEQUENCE</scope>
    <source>
        <strain evidence="1">KJ-1</strain>
    </source>
</reference>
<dbReference type="Proteomes" id="UP001199528">
    <property type="component" value="Chromosome"/>
</dbReference>
<proteinExistence type="predicted"/>
<dbReference type="KEGG" id="aviv:LF296_12775"/>
<protein>
    <submittedName>
        <fullName evidence="1">Uncharacterized protein</fullName>
    </submittedName>
</protein>
<reference evidence="1" key="2">
    <citation type="submission" date="2023-02" db="EMBL/GenBank/DDBJ databases">
        <authorList>
            <person name="Huang Y."/>
            <person name="Zhang Y."/>
            <person name="Zhang T."/>
            <person name="Wang J."/>
        </authorList>
    </citation>
    <scope>NUCLEOTIDE SEQUENCE</scope>
    <source>
        <strain evidence="1">KJ-1</strain>
    </source>
</reference>
<accession>A0AAJ6NGV5</accession>
<gene>
    <name evidence="1" type="ORF">LF296_12775</name>
</gene>
<name>A0AAJ6NGV5_9GAMM</name>
<organism evidence="1 2">
    <name type="scientific">Acinetobacter vivianii</name>
    <dbReference type="NCBI Taxonomy" id="1776742"/>
    <lineage>
        <taxon>Bacteria</taxon>
        <taxon>Pseudomonadati</taxon>
        <taxon>Pseudomonadota</taxon>
        <taxon>Gammaproteobacteria</taxon>
        <taxon>Moraxellales</taxon>
        <taxon>Moraxellaceae</taxon>
        <taxon>Acinetobacter</taxon>
    </lineage>
</organism>
<sequence>MQLKSVVCIGGFMDGQIVEDKGYKYSPLSRIDQRDYFSDLTPQEQMDLPMPKDEYEFISGGSGFNYYVLSGNIKLLNESLDQIKKAIQQ</sequence>
<dbReference type="EMBL" id="CP085083">
    <property type="protein sequence ID" value="WDZ50194.1"/>
    <property type="molecule type" value="Genomic_DNA"/>
</dbReference>
<evidence type="ECO:0000313" key="2">
    <source>
        <dbReference type="Proteomes" id="UP001199528"/>
    </source>
</evidence>
<dbReference type="RefSeq" id="WP_272654595.1">
    <property type="nucleotide sequence ID" value="NZ_CP085083.1"/>
</dbReference>